<feature type="domain" description="HNH nuclease" evidence="1">
    <location>
        <begin position="48"/>
        <end position="96"/>
    </location>
</feature>
<evidence type="ECO:0000313" key="2">
    <source>
        <dbReference type="EMBL" id="TCB95246.1"/>
    </source>
</evidence>
<dbReference type="AlphaFoldDB" id="A0A4R0GE47"/>
<dbReference type="Proteomes" id="UP000291424">
    <property type="component" value="Unassembled WGS sequence"/>
</dbReference>
<dbReference type="RefSeq" id="WP_131632793.1">
    <property type="nucleotide sequence ID" value="NZ_SJOO01000001.1"/>
</dbReference>
<dbReference type="InterPro" id="IPR044925">
    <property type="entry name" value="His-Me_finger_sf"/>
</dbReference>
<dbReference type="EMBL" id="SJOO01000001">
    <property type="protein sequence ID" value="TCB95246.1"/>
    <property type="molecule type" value="Genomic_DNA"/>
</dbReference>
<dbReference type="SMART" id="SM00507">
    <property type="entry name" value="HNHc"/>
    <property type="match status" value="1"/>
</dbReference>
<dbReference type="InterPro" id="IPR003615">
    <property type="entry name" value="HNH_nuc"/>
</dbReference>
<name>A0A4R0GE47_9ENTR</name>
<organism evidence="2 3">
    <name type="scientific">Enterobacter wuhouensis</name>
    <dbReference type="NCBI Taxonomy" id="2529381"/>
    <lineage>
        <taxon>Bacteria</taxon>
        <taxon>Pseudomonadati</taxon>
        <taxon>Pseudomonadota</taxon>
        <taxon>Gammaproteobacteria</taxon>
        <taxon>Enterobacterales</taxon>
        <taxon>Enterobacteriaceae</taxon>
        <taxon>Enterobacter</taxon>
    </lineage>
</organism>
<evidence type="ECO:0000259" key="1">
    <source>
        <dbReference type="SMART" id="SM00507"/>
    </source>
</evidence>
<proteinExistence type="predicted"/>
<sequence length="160" mass="18059">MNSLESYFYYDESSPSYLRNRVTRNSKSKADMPAGTRNHTGHYQVMLNGERLQIHRIVYELFFGAIPDGMLIDHIDGNPSNNSIENLRLATSQQNSFNRKLQSKKQPLPKGISRGYGGKYIAQVCIGKSKIRKSSTDIDALASWLEVNRKSLHGDFSCNG</sequence>
<comment type="caution">
    <text evidence="2">The sequence shown here is derived from an EMBL/GenBank/DDBJ whole genome shotgun (WGS) entry which is preliminary data.</text>
</comment>
<dbReference type="Gene3D" id="3.90.75.20">
    <property type="match status" value="1"/>
</dbReference>
<dbReference type="OrthoDB" id="388551at2"/>
<protein>
    <recommendedName>
        <fullName evidence="1">HNH nuclease domain-containing protein</fullName>
    </recommendedName>
</protein>
<dbReference type="SUPFAM" id="SSF54060">
    <property type="entry name" value="His-Me finger endonucleases"/>
    <property type="match status" value="1"/>
</dbReference>
<evidence type="ECO:0000313" key="3">
    <source>
        <dbReference type="Proteomes" id="UP000291424"/>
    </source>
</evidence>
<gene>
    <name evidence="2" type="ORF">E0L20_00415</name>
</gene>
<dbReference type="Pfam" id="PF13392">
    <property type="entry name" value="HNH_3"/>
    <property type="match status" value="1"/>
</dbReference>
<accession>A0A4R0GE47</accession>
<reference evidence="2 3" key="1">
    <citation type="submission" date="2019-02" db="EMBL/GenBank/DDBJ databases">
        <title>The draft genome of Enterobacter spp. strains.</title>
        <authorList>
            <person name="Wang C."/>
            <person name="Feng Y."/>
            <person name="Zong Z."/>
        </authorList>
    </citation>
    <scope>NUCLEOTIDE SEQUENCE [LARGE SCALE GENOMIC DNA]</scope>
    <source>
        <strain evidence="2 3">WCHEW120002</strain>
    </source>
</reference>